<dbReference type="CDD" id="cd03049">
    <property type="entry name" value="GST_N_3"/>
    <property type="match status" value="1"/>
</dbReference>
<evidence type="ECO:0000259" key="2">
    <source>
        <dbReference type="PROSITE" id="PS50405"/>
    </source>
</evidence>
<dbReference type="Proteomes" id="UP000602745">
    <property type="component" value="Unassembled WGS sequence"/>
</dbReference>
<protein>
    <submittedName>
        <fullName evidence="3">Glutathione S-transferase</fullName>
    </submittedName>
</protein>
<dbReference type="PROSITE" id="PS50405">
    <property type="entry name" value="GST_CTER"/>
    <property type="match status" value="1"/>
</dbReference>
<dbReference type="AlphaFoldDB" id="A0A8J2YH39"/>
<dbReference type="PANTHER" id="PTHR42673:SF4">
    <property type="entry name" value="MALEYLACETOACETATE ISOMERASE"/>
    <property type="match status" value="1"/>
</dbReference>
<dbReference type="RefSeq" id="WP_188409333.1">
    <property type="nucleotide sequence ID" value="NZ_BMCP01000002.1"/>
</dbReference>
<feature type="domain" description="GST C-terminal" evidence="2">
    <location>
        <begin position="86"/>
        <end position="202"/>
    </location>
</feature>
<gene>
    <name evidence="3" type="ORF">GCM10007276_17110</name>
</gene>
<reference evidence="3" key="1">
    <citation type="journal article" date="2014" name="Int. J. Syst. Evol. Microbiol.">
        <title>Complete genome sequence of Corynebacterium casei LMG S-19264T (=DSM 44701T), isolated from a smear-ripened cheese.</title>
        <authorList>
            <consortium name="US DOE Joint Genome Institute (JGI-PGF)"/>
            <person name="Walter F."/>
            <person name="Albersmeier A."/>
            <person name="Kalinowski J."/>
            <person name="Ruckert C."/>
        </authorList>
    </citation>
    <scope>NUCLEOTIDE SEQUENCE</scope>
    <source>
        <strain evidence="3">CCM 7684</strain>
    </source>
</reference>
<dbReference type="SUPFAM" id="SSF47616">
    <property type="entry name" value="GST C-terminal domain-like"/>
    <property type="match status" value="1"/>
</dbReference>
<dbReference type="EMBL" id="BMCP01000002">
    <property type="protein sequence ID" value="GGE40358.1"/>
    <property type="molecule type" value="Genomic_DNA"/>
</dbReference>
<dbReference type="SUPFAM" id="SSF52833">
    <property type="entry name" value="Thioredoxin-like"/>
    <property type="match status" value="1"/>
</dbReference>
<dbReference type="InterPro" id="IPR004045">
    <property type="entry name" value="Glutathione_S-Trfase_N"/>
</dbReference>
<sequence>MLTLRSSAASPFGRKVKIALELLGLKDQVEVVTADTQSETDTLRQQNPLGKIPALILEDGSALYDSRVIIEYLDWKAGGGKIIPADPQKRFEALRLQALADGMMDAGILRVYEGRFRQPEKFEPKWLKHQEGKMERSLDVLEASPPPAPGPLPHAGSIALACALGWFDFRFDGAWRKDRPKLAAWYEGFRTAVPVFDHYAPK</sequence>
<keyword evidence="4" id="KW-1185">Reference proteome</keyword>
<dbReference type="GO" id="GO:0016034">
    <property type="term" value="F:maleylacetoacetate isomerase activity"/>
    <property type="evidence" value="ECO:0007669"/>
    <property type="project" value="TreeGrafter"/>
</dbReference>
<accession>A0A8J2YH39</accession>
<dbReference type="GO" id="GO:0006559">
    <property type="term" value="P:L-phenylalanine catabolic process"/>
    <property type="evidence" value="ECO:0007669"/>
    <property type="project" value="TreeGrafter"/>
</dbReference>
<dbReference type="Pfam" id="PF13410">
    <property type="entry name" value="GST_C_2"/>
    <property type="match status" value="1"/>
</dbReference>
<reference evidence="3" key="2">
    <citation type="submission" date="2020-09" db="EMBL/GenBank/DDBJ databases">
        <authorList>
            <person name="Sun Q."/>
            <person name="Sedlacek I."/>
        </authorList>
    </citation>
    <scope>NUCLEOTIDE SEQUENCE</scope>
    <source>
        <strain evidence="3">CCM 7684</strain>
    </source>
</reference>
<dbReference type="Pfam" id="PF13417">
    <property type="entry name" value="GST_N_3"/>
    <property type="match status" value="1"/>
</dbReference>
<dbReference type="InterPro" id="IPR036282">
    <property type="entry name" value="Glutathione-S-Trfase_C_sf"/>
</dbReference>
<dbReference type="InterPro" id="IPR036249">
    <property type="entry name" value="Thioredoxin-like_sf"/>
</dbReference>
<dbReference type="Gene3D" id="1.20.1050.10">
    <property type="match status" value="1"/>
</dbReference>
<name>A0A8J2YH39_9RHOB</name>
<dbReference type="PROSITE" id="PS50404">
    <property type="entry name" value="GST_NTER"/>
    <property type="match status" value="1"/>
</dbReference>
<proteinExistence type="predicted"/>
<organism evidence="3 4">
    <name type="scientific">Agaricicola taiwanensis</name>
    <dbReference type="NCBI Taxonomy" id="591372"/>
    <lineage>
        <taxon>Bacteria</taxon>
        <taxon>Pseudomonadati</taxon>
        <taxon>Pseudomonadota</taxon>
        <taxon>Alphaproteobacteria</taxon>
        <taxon>Rhodobacterales</taxon>
        <taxon>Paracoccaceae</taxon>
        <taxon>Agaricicola</taxon>
    </lineage>
</organism>
<dbReference type="PANTHER" id="PTHR42673">
    <property type="entry name" value="MALEYLACETOACETATE ISOMERASE"/>
    <property type="match status" value="1"/>
</dbReference>
<dbReference type="GO" id="GO:0006749">
    <property type="term" value="P:glutathione metabolic process"/>
    <property type="evidence" value="ECO:0007669"/>
    <property type="project" value="TreeGrafter"/>
</dbReference>
<evidence type="ECO:0000313" key="4">
    <source>
        <dbReference type="Proteomes" id="UP000602745"/>
    </source>
</evidence>
<feature type="domain" description="GST N-terminal" evidence="1">
    <location>
        <begin position="1"/>
        <end position="81"/>
    </location>
</feature>
<evidence type="ECO:0000313" key="3">
    <source>
        <dbReference type="EMBL" id="GGE40358.1"/>
    </source>
</evidence>
<dbReference type="GO" id="GO:0004364">
    <property type="term" value="F:glutathione transferase activity"/>
    <property type="evidence" value="ECO:0007669"/>
    <property type="project" value="TreeGrafter"/>
</dbReference>
<dbReference type="Gene3D" id="3.40.30.10">
    <property type="entry name" value="Glutaredoxin"/>
    <property type="match status" value="1"/>
</dbReference>
<evidence type="ECO:0000259" key="1">
    <source>
        <dbReference type="PROSITE" id="PS50404"/>
    </source>
</evidence>
<comment type="caution">
    <text evidence="3">The sequence shown here is derived from an EMBL/GenBank/DDBJ whole genome shotgun (WGS) entry which is preliminary data.</text>
</comment>
<dbReference type="CDD" id="cd03205">
    <property type="entry name" value="GST_C_6"/>
    <property type="match status" value="1"/>
</dbReference>
<dbReference type="InterPro" id="IPR010987">
    <property type="entry name" value="Glutathione-S-Trfase_C-like"/>
</dbReference>